<proteinExistence type="predicted"/>
<dbReference type="EMBL" id="JAWXYG010000003">
    <property type="protein sequence ID" value="KAK4277789.1"/>
    <property type="molecule type" value="Genomic_DNA"/>
</dbReference>
<dbReference type="Proteomes" id="UP001293593">
    <property type="component" value="Unassembled WGS sequence"/>
</dbReference>
<sequence>MGTKNSKRKYSSLTVERDGFNKCKPHAPSKMVGNLPLLKMGGIPAPKRLSLYENDLLKGLSRKFGSLPLFVILFHCSQRMPLAFKFTLKSYSQRLIDHSVKSRSYFFMQ</sequence>
<keyword evidence="2" id="KW-1185">Reference proteome</keyword>
<comment type="caution">
    <text evidence="1">The sequence shown here is derived from an EMBL/GenBank/DDBJ whole genome shotgun (WGS) entry which is preliminary data.</text>
</comment>
<evidence type="ECO:0000313" key="1">
    <source>
        <dbReference type="EMBL" id="KAK4277789.1"/>
    </source>
</evidence>
<evidence type="ECO:0000313" key="2">
    <source>
        <dbReference type="Proteomes" id="UP001293593"/>
    </source>
</evidence>
<dbReference type="AlphaFoldDB" id="A0AAE1KKP3"/>
<reference evidence="1" key="1">
    <citation type="submission" date="2023-10" db="EMBL/GenBank/DDBJ databases">
        <title>Chromosome-level genome of the transformable northern wattle, Acacia crassicarpa.</title>
        <authorList>
            <person name="Massaro I."/>
            <person name="Sinha N.R."/>
            <person name="Poethig S."/>
            <person name="Leichty A.R."/>
        </authorList>
    </citation>
    <scope>NUCLEOTIDE SEQUENCE</scope>
    <source>
        <strain evidence="1">Acra3RX</strain>
        <tissue evidence="1">Leaf</tissue>
    </source>
</reference>
<accession>A0AAE1KKP3</accession>
<protein>
    <submittedName>
        <fullName evidence="1">Uncharacterized protein</fullName>
    </submittedName>
</protein>
<organism evidence="1 2">
    <name type="scientific">Acacia crassicarpa</name>
    <name type="common">northern wattle</name>
    <dbReference type="NCBI Taxonomy" id="499986"/>
    <lineage>
        <taxon>Eukaryota</taxon>
        <taxon>Viridiplantae</taxon>
        <taxon>Streptophyta</taxon>
        <taxon>Embryophyta</taxon>
        <taxon>Tracheophyta</taxon>
        <taxon>Spermatophyta</taxon>
        <taxon>Magnoliopsida</taxon>
        <taxon>eudicotyledons</taxon>
        <taxon>Gunneridae</taxon>
        <taxon>Pentapetalae</taxon>
        <taxon>rosids</taxon>
        <taxon>fabids</taxon>
        <taxon>Fabales</taxon>
        <taxon>Fabaceae</taxon>
        <taxon>Caesalpinioideae</taxon>
        <taxon>mimosoid clade</taxon>
        <taxon>Acacieae</taxon>
        <taxon>Acacia</taxon>
    </lineage>
</organism>
<gene>
    <name evidence="1" type="ORF">QN277_015731</name>
</gene>
<name>A0AAE1KKP3_9FABA</name>